<evidence type="ECO:0000313" key="2">
    <source>
        <dbReference type="EMBL" id="TNN42484.1"/>
    </source>
</evidence>
<feature type="region of interest" description="Disordered" evidence="1">
    <location>
        <begin position="1"/>
        <end position="30"/>
    </location>
</feature>
<dbReference type="EMBL" id="SRLO01001033">
    <property type="protein sequence ID" value="TNN42484.1"/>
    <property type="molecule type" value="Genomic_DNA"/>
</dbReference>
<feature type="compositionally biased region" description="Gly residues" evidence="1">
    <location>
        <begin position="140"/>
        <end position="156"/>
    </location>
</feature>
<feature type="region of interest" description="Disordered" evidence="1">
    <location>
        <begin position="116"/>
        <end position="181"/>
    </location>
</feature>
<keyword evidence="3" id="KW-1185">Reference proteome</keyword>
<organism evidence="2 3">
    <name type="scientific">Liparis tanakae</name>
    <name type="common">Tanaka's snailfish</name>
    <dbReference type="NCBI Taxonomy" id="230148"/>
    <lineage>
        <taxon>Eukaryota</taxon>
        <taxon>Metazoa</taxon>
        <taxon>Chordata</taxon>
        <taxon>Craniata</taxon>
        <taxon>Vertebrata</taxon>
        <taxon>Euteleostomi</taxon>
        <taxon>Actinopterygii</taxon>
        <taxon>Neopterygii</taxon>
        <taxon>Teleostei</taxon>
        <taxon>Neoteleostei</taxon>
        <taxon>Acanthomorphata</taxon>
        <taxon>Eupercaria</taxon>
        <taxon>Perciformes</taxon>
        <taxon>Cottioidei</taxon>
        <taxon>Cottales</taxon>
        <taxon>Liparidae</taxon>
        <taxon>Liparis</taxon>
    </lineage>
</organism>
<gene>
    <name evidence="2" type="ORF">EYF80_047352</name>
</gene>
<proteinExistence type="predicted"/>
<comment type="caution">
    <text evidence="2">The sequence shown here is derived from an EMBL/GenBank/DDBJ whole genome shotgun (WGS) entry which is preliminary data.</text>
</comment>
<protein>
    <submittedName>
        <fullName evidence="2">Uncharacterized protein</fullName>
    </submittedName>
</protein>
<evidence type="ECO:0000313" key="3">
    <source>
        <dbReference type="Proteomes" id="UP000314294"/>
    </source>
</evidence>
<feature type="region of interest" description="Disordered" evidence="1">
    <location>
        <begin position="229"/>
        <end position="251"/>
    </location>
</feature>
<evidence type="ECO:0000256" key="1">
    <source>
        <dbReference type="SAM" id="MobiDB-lite"/>
    </source>
</evidence>
<reference evidence="2 3" key="1">
    <citation type="submission" date="2019-03" db="EMBL/GenBank/DDBJ databases">
        <title>First draft genome of Liparis tanakae, snailfish: a comprehensive survey of snailfish specific genes.</title>
        <authorList>
            <person name="Kim W."/>
            <person name="Song I."/>
            <person name="Jeong J.-H."/>
            <person name="Kim D."/>
            <person name="Kim S."/>
            <person name="Ryu S."/>
            <person name="Song J.Y."/>
            <person name="Lee S.K."/>
        </authorList>
    </citation>
    <scope>NUCLEOTIDE SEQUENCE [LARGE SCALE GENOMIC DNA]</scope>
    <source>
        <tissue evidence="2">Muscle</tissue>
    </source>
</reference>
<name>A0A4Z2FNW7_9TELE</name>
<dbReference type="AlphaFoldDB" id="A0A4Z2FNW7"/>
<feature type="compositionally biased region" description="Polar residues" evidence="1">
    <location>
        <begin position="123"/>
        <end position="139"/>
    </location>
</feature>
<dbReference type="Proteomes" id="UP000314294">
    <property type="component" value="Unassembled WGS sequence"/>
</dbReference>
<accession>A0A4Z2FNW7</accession>
<feature type="compositionally biased region" description="Pro residues" evidence="1">
    <location>
        <begin position="241"/>
        <end position="251"/>
    </location>
</feature>
<sequence>MSRVRLGGHEPTSEPPPLETSPSTLQQNKDEKQRLEMNIIQQLHPFKVMRRTPTHRDIRARHRRQADGDIIIIIIITIINTYESARNPTQLTTLTPGRQYITSSVSVVSGGGSVGSIDHDGVASSTAASSTPEVTQSGTPRGGEGNWRMMNGGGLETRGTIIPNEMSSSSPCGRHRDLSPTHPERHLAWQRRASSSSLAGAPPDTVSMMSRSLWRLRRGWCTRSVDTSHYDGEEGENTVQPNPPFPLKWQL</sequence>